<dbReference type="InterPro" id="IPR023214">
    <property type="entry name" value="HAD_sf"/>
</dbReference>
<sequence length="357" mass="37562">MIPARLPAGLAIAAIVATSLSGCAAAVIAAPLAAGAGVYKSAQDRPSKRERKRAQQAAPKPGQVYTAPDGSKVQVTTLTTLPPPSGVSGAPAARGSTAPAGIQYLYGSGEAAALSIQAYQALWNYLKVEIGYRRDKGQVRSVVLAPGSTLDNPRFEPCGKRPMAVVLDVDETALLNLGYEYDEAVRGRAYDPARWARWEQTGADKIAAVPGAAEALAAARREGFTIIFNSNRSVASAAQTAAALEQAGLGPADLFDTLWLRGEGEPSGKDARRAKIAQRYCIVAMAGDQLGDFSDLFNAPDAPVLARRNSVEGTLLAPLWGAGWFMLPNPVYGTGLKGGVDDIFPPDARWTDPEEKK</sequence>
<keyword evidence="5" id="KW-1185">Reference proteome</keyword>
<evidence type="ECO:0000256" key="2">
    <source>
        <dbReference type="SAM" id="MobiDB-lite"/>
    </source>
</evidence>
<organism evidence="4 5">
    <name type="scientific">Sphingomonas agrestis</name>
    <dbReference type="NCBI Taxonomy" id="3080540"/>
    <lineage>
        <taxon>Bacteria</taxon>
        <taxon>Pseudomonadati</taxon>
        <taxon>Pseudomonadota</taxon>
        <taxon>Alphaproteobacteria</taxon>
        <taxon>Sphingomonadales</taxon>
        <taxon>Sphingomonadaceae</taxon>
        <taxon>Sphingomonas</taxon>
    </lineage>
</organism>
<feature type="signal peptide" evidence="3">
    <location>
        <begin position="1"/>
        <end position="29"/>
    </location>
</feature>
<dbReference type="InterPro" id="IPR036412">
    <property type="entry name" value="HAD-like_sf"/>
</dbReference>
<proteinExistence type="predicted"/>
<accession>A0ABU3Y826</accession>
<dbReference type="SFLD" id="SFLDG01125">
    <property type="entry name" value="C1.1:_Acid_Phosphatase_Like"/>
    <property type="match status" value="1"/>
</dbReference>
<evidence type="ECO:0000313" key="4">
    <source>
        <dbReference type="EMBL" id="MDV3457566.1"/>
    </source>
</evidence>
<dbReference type="SUPFAM" id="SSF56784">
    <property type="entry name" value="HAD-like"/>
    <property type="match status" value="1"/>
</dbReference>
<dbReference type="SFLD" id="SFLDS00003">
    <property type="entry name" value="Haloacid_Dehalogenase"/>
    <property type="match status" value="1"/>
</dbReference>
<feature type="region of interest" description="Disordered" evidence="2">
    <location>
        <begin position="40"/>
        <end position="69"/>
    </location>
</feature>
<dbReference type="Gene3D" id="3.40.50.1000">
    <property type="entry name" value="HAD superfamily/HAD-like"/>
    <property type="match status" value="1"/>
</dbReference>
<evidence type="ECO:0000256" key="1">
    <source>
        <dbReference type="ARBA" id="ARBA00022729"/>
    </source>
</evidence>
<dbReference type="PANTHER" id="PTHR31284:SF10">
    <property type="entry name" value="ACID PHOSPHATASE-LIKE PROTEIN"/>
    <property type="match status" value="1"/>
</dbReference>
<dbReference type="InterPro" id="IPR006423">
    <property type="entry name" value="Lipo_e_P4"/>
</dbReference>
<name>A0ABU3Y826_9SPHN</name>
<reference evidence="4 5" key="1">
    <citation type="submission" date="2023-10" db="EMBL/GenBank/DDBJ databases">
        <title>Sphingomonas sp. HF-S4 16S ribosomal RNA gene Genome sequencing and assembly.</title>
        <authorList>
            <person name="Lee H."/>
        </authorList>
    </citation>
    <scope>NUCLEOTIDE SEQUENCE [LARGE SCALE GENOMIC DNA]</scope>
    <source>
        <strain evidence="4 5">HF-S4</strain>
    </source>
</reference>
<evidence type="ECO:0000313" key="5">
    <source>
        <dbReference type="Proteomes" id="UP001273531"/>
    </source>
</evidence>
<feature type="chain" id="PRO_5046432984" evidence="3">
    <location>
        <begin position="30"/>
        <end position="357"/>
    </location>
</feature>
<dbReference type="Pfam" id="PF03767">
    <property type="entry name" value="Acid_phosphat_B"/>
    <property type="match status" value="1"/>
</dbReference>
<dbReference type="InterPro" id="IPR005519">
    <property type="entry name" value="Acid_phosphat_B-like"/>
</dbReference>
<dbReference type="PANTHER" id="PTHR31284">
    <property type="entry name" value="ACID PHOSPHATASE-LIKE PROTEIN"/>
    <property type="match status" value="1"/>
</dbReference>
<keyword evidence="1 3" id="KW-0732">Signal</keyword>
<dbReference type="Proteomes" id="UP001273531">
    <property type="component" value="Unassembled WGS sequence"/>
</dbReference>
<comment type="caution">
    <text evidence="4">The sequence shown here is derived from an EMBL/GenBank/DDBJ whole genome shotgun (WGS) entry which is preliminary data.</text>
</comment>
<dbReference type="PROSITE" id="PS51257">
    <property type="entry name" value="PROKAR_LIPOPROTEIN"/>
    <property type="match status" value="1"/>
</dbReference>
<evidence type="ECO:0000256" key="3">
    <source>
        <dbReference type="SAM" id="SignalP"/>
    </source>
</evidence>
<protein>
    <submittedName>
        <fullName evidence="4">HAD family acid phosphatase</fullName>
    </submittedName>
</protein>
<gene>
    <name evidence="4" type="ORF">RZN05_11275</name>
</gene>
<dbReference type="EMBL" id="JAWJEJ010000001">
    <property type="protein sequence ID" value="MDV3457566.1"/>
    <property type="molecule type" value="Genomic_DNA"/>
</dbReference>
<dbReference type="RefSeq" id="WP_317226709.1">
    <property type="nucleotide sequence ID" value="NZ_JAWJEJ010000001.1"/>
</dbReference>